<evidence type="ECO:0000313" key="2">
    <source>
        <dbReference type="Proteomes" id="UP000070444"/>
    </source>
</evidence>
<dbReference type="EMBL" id="KQ964507">
    <property type="protein sequence ID" value="KXN70279.1"/>
    <property type="molecule type" value="Genomic_DNA"/>
</dbReference>
<name>A0A137P5P4_CONC2</name>
<sequence>MVFIMYNGNFILSYVAWVLKFAVGFKRSPIYDAIAYTTVQITAALNSIITVTFQPDVNNELNIILFKLKVKFKKIIRHLLIGYQMKMRF</sequence>
<protein>
    <submittedName>
        <fullName evidence="1">Uncharacterized protein</fullName>
    </submittedName>
</protein>
<dbReference type="Proteomes" id="UP000070444">
    <property type="component" value="Unassembled WGS sequence"/>
</dbReference>
<keyword evidence="2" id="KW-1185">Reference proteome</keyword>
<dbReference type="AlphaFoldDB" id="A0A137P5P4"/>
<proteinExistence type="predicted"/>
<reference evidence="1 2" key="1">
    <citation type="journal article" date="2015" name="Genome Biol. Evol.">
        <title>Phylogenomic analyses indicate that early fungi evolved digesting cell walls of algal ancestors of land plants.</title>
        <authorList>
            <person name="Chang Y."/>
            <person name="Wang S."/>
            <person name="Sekimoto S."/>
            <person name="Aerts A.L."/>
            <person name="Choi C."/>
            <person name="Clum A."/>
            <person name="LaButti K.M."/>
            <person name="Lindquist E.A."/>
            <person name="Yee Ngan C."/>
            <person name="Ohm R.A."/>
            <person name="Salamov A.A."/>
            <person name="Grigoriev I.V."/>
            <person name="Spatafora J.W."/>
            <person name="Berbee M.L."/>
        </authorList>
    </citation>
    <scope>NUCLEOTIDE SEQUENCE [LARGE SCALE GENOMIC DNA]</scope>
    <source>
        <strain evidence="1 2">NRRL 28638</strain>
    </source>
</reference>
<gene>
    <name evidence="1" type="ORF">CONCODRAFT_7194</name>
</gene>
<dbReference type="OrthoDB" id="10053194at2759"/>
<accession>A0A137P5P4</accession>
<organism evidence="1 2">
    <name type="scientific">Conidiobolus coronatus (strain ATCC 28846 / CBS 209.66 / NRRL 28638)</name>
    <name type="common">Delacroixia coronata</name>
    <dbReference type="NCBI Taxonomy" id="796925"/>
    <lineage>
        <taxon>Eukaryota</taxon>
        <taxon>Fungi</taxon>
        <taxon>Fungi incertae sedis</taxon>
        <taxon>Zoopagomycota</taxon>
        <taxon>Entomophthoromycotina</taxon>
        <taxon>Entomophthoromycetes</taxon>
        <taxon>Entomophthorales</taxon>
        <taxon>Ancylistaceae</taxon>
        <taxon>Conidiobolus</taxon>
    </lineage>
</organism>
<evidence type="ECO:0000313" key="1">
    <source>
        <dbReference type="EMBL" id="KXN70279.1"/>
    </source>
</evidence>